<dbReference type="GO" id="GO:0015188">
    <property type="term" value="F:L-isoleucine transmembrane transporter activity"/>
    <property type="evidence" value="ECO:0007669"/>
    <property type="project" value="TreeGrafter"/>
</dbReference>
<evidence type="ECO:0000256" key="6">
    <source>
        <dbReference type="ARBA" id="ARBA00022970"/>
    </source>
</evidence>
<dbReference type="PANTHER" id="PTHR30588">
    <property type="entry name" value="BRANCHED-CHAIN AMINO ACID TRANSPORT SYSTEM 2 CARRIER PROTEIN"/>
    <property type="match status" value="1"/>
</dbReference>
<evidence type="ECO:0000256" key="7">
    <source>
        <dbReference type="ARBA" id="ARBA00022989"/>
    </source>
</evidence>
<keyword evidence="3" id="KW-0813">Transport</keyword>
<reference evidence="10" key="1">
    <citation type="submission" date="2019-11" db="EMBL/GenBank/DDBJ databases">
        <authorList>
            <person name="Feng L."/>
        </authorList>
    </citation>
    <scope>NUCLEOTIDE SEQUENCE</scope>
    <source>
        <strain evidence="10">BlongumLFYP82</strain>
    </source>
</reference>
<name>A0A6N2SSD5_BIFLN</name>
<dbReference type="GO" id="GO:0015190">
    <property type="term" value="F:L-leucine transmembrane transporter activity"/>
    <property type="evidence" value="ECO:0007669"/>
    <property type="project" value="TreeGrafter"/>
</dbReference>
<dbReference type="GO" id="GO:0005304">
    <property type="term" value="F:L-valine transmembrane transporter activity"/>
    <property type="evidence" value="ECO:0007669"/>
    <property type="project" value="TreeGrafter"/>
</dbReference>
<dbReference type="InterPro" id="IPR004685">
    <property type="entry name" value="Brnchd-chn_aa_trnsp_Livcs"/>
</dbReference>
<feature type="transmembrane region" description="Helical" evidence="9">
    <location>
        <begin position="79"/>
        <end position="98"/>
    </location>
</feature>
<dbReference type="PANTHER" id="PTHR30588:SF0">
    <property type="entry name" value="BRANCHED-CHAIN AMINO ACID PERMEASE BRNQ"/>
    <property type="match status" value="1"/>
</dbReference>
<keyword evidence="5 9" id="KW-0812">Transmembrane</keyword>
<proteinExistence type="inferred from homology"/>
<comment type="similarity">
    <text evidence="2">Belongs to the branched chain amino acid transporter family.</text>
</comment>
<evidence type="ECO:0000256" key="8">
    <source>
        <dbReference type="ARBA" id="ARBA00023136"/>
    </source>
</evidence>
<dbReference type="EMBL" id="CACRSV010000020">
    <property type="protein sequence ID" value="VYS96623.1"/>
    <property type="molecule type" value="Genomic_DNA"/>
</dbReference>
<keyword evidence="6" id="KW-0029">Amino-acid transport</keyword>
<dbReference type="GO" id="GO:0015820">
    <property type="term" value="P:L-leucine transport"/>
    <property type="evidence" value="ECO:0007669"/>
    <property type="project" value="TreeGrafter"/>
</dbReference>
<accession>A0A6N2SSD5</accession>
<keyword evidence="7 9" id="KW-1133">Transmembrane helix</keyword>
<feature type="transmembrane region" description="Helical" evidence="9">
    <location>
        <begin position="12"/>
        <end position="32"/>
    </location>
</feature>
<evidence type="ECO:0000256" key="2">
    <source>
        <dbReference type="ARBA" id="ARBA00008540"/>
    </source>
</evidence>
<evidence type="ECO:0000256" key="3">
    <source>
        <dbReference type="ARBA" id="ARBA00022448"/>
    </source>
</evidence>
<evidence type="ECO:0000256" key="5">
    <source>
        <dbReference type="ARBA" id="ARBA00022692"/>
    </source>
</evidence>
<comment type="subcellular location">
    <subcellularLocation>
        <location evidence="1">Cell membrane</location>
        <topology evidence="1">Multi-pass membrane protein</topology>
    </subcellularLocation>
</comment>
<organism evidence="10">
    <name type="scientific">Bifidobacterium longum</name>
    <dbReference type="NCBI Taxonomy" id="216816"/>
    <lineage>
        <taxon>Bacteria</taxon>
        <taxon>Bacillati</taxon>
        <taxon>Actinomycetota</taxon>
        <taxon>Actinomycetes</taxon>
        <taxon>Bifidobacteriales</taxon>
        <taxon>Bifidobacteriaceae</taxon>
        <taxon>Bifidobacterium</taxon>
    </lineage>
</organism>
<dbReference type="AlphaFoldDB" id="A0A6N2SSD5"/>
<evidence type="ECO:0000256" key="9">
    <source>
        <dbReference type="SAM" id="Phobius"/>
    </source>
</evidence>
<dbReference type="Pfam" id="PF05525">
    <property type="entry name" value="Branch_AA_trans"/>
    <property type="match status" value="1"/>
</dbReference>
<sequence>MDKLVARQRLVMTFTFFSMFFGAGNLIFPPFVGAQAGSATIPAAIGFIVSAVGLPILGVLAVTFAGGFDKLASRVSPKFALFLGVAIMLTIGPCFAIPRTATTSFEMMVAPFVPSSYGWLDAALAMLPLQQYQLGWVMPAILGVAIGIADAPRR</sequence>
<evidence type="ECO:0000313" key="10">
    <source>
        <dbReference type="EMBL" id="VYS96623.1"/>
    </source>
</evidence>
<feature type="transmembrane region" description="Helical" evidence="9">
    <location>
        <begin position="44"/>
        <end position="67"/>
    </location>
</feature>
<dbReference type="GO" id="GO:0015818">
    <property type="term" value="P:isoleucine transport"/>
    <property type="evidence" value="ECO:0007669"/>
    <property type="project" value="TreeGrafter"/>
</dbReference>
<dbReference type="GO" id="GO:0005886">
    <property type="term" value="C:plasma membrane"/>
    <property type="evidence" value="ECO:0007669"/>
    <property type="project" value="UniProtKB-SubCell"/>
</dbReference>
<keyword evidence="8 9" id="KW-0472">Membrane</keyword>
<feature type="transmembrane region" description="Helical" evidence="9">
    <location>
        <begin position="134"/>
        <end position="151"/>
    </location>
</feature>
<evidence type="ECO:0000256" key="1">
    <source>
        <dbReference type="ARBA" id="ARBA00004651"/>
    </source>
</evidence>
<protein>
    <submittedName>
        <fullName evidence="10">Branched-chain amino acid transport system 2 carrier protein</fullName>
    </submittedName>
</protein>
<keyword evidence="4" id="KW-1003">Cell membrane</keyword>
<evidence type="ECO:0000256" key="4">
    <source>
        <dbReference type="ARBA" id="ARBA00022475"/>
    </source>
</evidence>
<gene>
    <name evidence="10" type="primary">brnQ</name>
    <name evidence="10" type="ORF">BLLFYP82_01157</name>
</gene>